<accession>A0A4U0SYC5</accession>
<evidence type="ECO:0000313" key="3">
    <source>
        <dbReference type="EMBL" id="TKA13077.1"/>
    </source>
</evidence>
<comment type="caution">
    <text evidence="3">The sequence shown here is derived from an EMBL/GenBank/DDBJ whole genome shotgun (WGS) entry which is preliminary data.</text>
</comment>
<dbReference type="Proteomes" id="UP000305778">
    <property type="component" value="Unassembled WGS sequence"/>
</dbReference>
<feature type="domain" description="Purine catabolism PurC-like" evidence="2">
    <location>
        <begin position="44"/>
        <end position="114"/>
    </location>
</feature>
<dbReference type="Pfam" id="PF07905">
    <property type="entry name" value="PucR"/>
    <property type="match status" value="1"/>
</dbReference>
<name>A0A4U0SYC5_9ACTN</name>
<reference evidence="3 4" key="1">
    <citation type="submission" date="2019-04" db="EMBL/GenBank/DDBJ databases">
        <title>Streptomyces oryziradicis sp. nov., a novel actinomycete isolated from rhizosphere soil of rice (Oryza sativa L.).</title>
        <authorList>
            <person name="Li C."/>
        </authorList>
    </citation>
    <scope>NUCLEOTIDE SEQUENCE [LARGE SCALE GENOMIC DNA]</scope>
    <source>
        <strain evidence="3 4">NEAU-C40</strain>
    </source>
</reference>
<evidence type="ECO:0000259" key="2">
    <source>
        <dbReference type="Pfam" id="PF07905"/>
    </source>
</evidence>
<organism evidence="3 4">
    <name type="scientific">Actinacidiphila oryziradicis</name>
    <dbReference type="NCBI Taxonomy" id="2571141"/>
    <lineage>
        <taxon>Bacteria</taxon>
        <taxon>Bacillati</taxon>
        <taxon>Actinomycetota</taxon>
        <taxon>Actinomycetes</taxon>
        <taxon>Kitasatosporales</taxon>
        <taxon>Streptomycetaceae</taxon>
        <taxon>Actinacidiphila</taxon>
    </lineage>
</organism>
<sequence>MSWSRAPGGWFAWLLFPSSLSARSWPWTSSAGPGPKCSRASTSPDRPVRWVHSSEIYEIGPLLSGGELLLTTGLGLAGADPGARRHWVRQLAARDVAGVAFEIGRSLPDVPAEVGTGGSCFGRRSRPRCRERGRRRPARS</sequence>
<feature type="region of interest" description="Disordered" evidence="1">
    <location>
        <begin position="115"/>
        <end position="140"/>
    </location>
</feature>
<evidence type="ECO:0000313" key="4">
    <source>
        <dbReference type="Proteomes" id="UP000305778"/>
    </source>
</evidence>
<protein>
    <recommendedName>
        <fullName evidence="2">Purine catabolism PurC-like domain-containing protein</fullName>
    </recommendedName>
</protein>
<dbReference type="InterPro" id="IPR012914">
    <property type="entry name" value="PucR_dom"/>
</dbReference>
<feature type="compositionally biased region" description="Basic residues" evidence="1">
    <location>
        <begin position="123"/>
        <end position="140"/>
    </location>
</feature>
<proteinExistence type="predicted"/>
<dbReference type="EMBL" id="SUMC01000002">
    <property type="protein sequence ID" value="TKA13077.1"/>
    <property type="molecule type" value="Genomic_DNA"/>
</dbReference>
<keyword evidence="4" id="KW-1185">Reference proteome</keyword>
<evidence type="ECO:0000256" key="1">
    <source>
        <dbReference type="SAM" id="MobiDB-lite"/>
    </source>
</evidence>
<dbReference type="OrthoDB" id="2973014at2"/>
<dbReference type="AlphaFoldDB" id="A0A4U0SYC5"/>
<gene>
    <name evidence="3" type="ORF">FCI23_03585</name>
</gene>